<evidence type="ECO:0000256" key="2">
    <source>
        <dbReference type="ARBA" id="ARBA00023315"/>
    </source>
</evidence>
<dbReference type="PROSITE" id="PS51186">
    <property type="entry name" value="GNAT"/>
    <property type="match status" value="1"/>
</dbReference>
<evidence type="ECO:0000313" key="5">
    <source>
        <dbReference type="Proteomes" id="UP000727907"/>
    </source>
</evidence>
<dbReference type="PANTHER" id="PTHR43877">
    <property type="entry name" value="AMINOALKYLPHOSPHONATE N-ACETYLTRANSFERASE-RELATED-RELATED"/>
    <property type="match status" value="1"/>
</dbReference>
<feature type="domain" description="N-acetyltransferase" evidence="3">
    <location>
        <begin position="2"/>
        <end position="176"/>
    </location>
</feature>
<organism evidence="4 5">
    <name type="scientific">Reyranella humidisoli</name>
    <dbReference type="NCBI Taxonomy" id="2849149"/>
    <lineage>
        <taxon>Bacteria</taxon>
        <taxon>Pseudomonadati</taxon>
        <taxon>Pseudomonadota</taxon>
        <taxon>Alphaproteobacteria</taxon>
        <taxon>Hyphomicrobiales</taxon>
        <taxon>Reyranellaceae</taxon>
        <taxon>Reyranella</taxon>
    </lineage>
</organism>
<dbReference type="PANTHER" id="PTHR43877:SF1">
    <property type="entry name" value="ACETYLTRANSFERASE"/>
    <property type="match status" value="1"/>
</dbReference>
<dbReference type="RefSeq" id="WP_216962832.1">
    <property type="nucleotide sequence ID" value="NZ_JAHOPB010000001.1"/>
</dbReference>
<evidence type="ECO:0000256" key="1">
    <source>
        <dbReference type="ARBA" id="ARBA00022679"/>
    </source>
</evidence>
<comment type="caution">
    <text evidence="4">The sequence shown here is derived from an EMBL/GenBank/DDBJ whole genome shotgun (WGS) entry which is preliminary data.</text>
</comment>
<sequence length="192" mass="21254">MIRIRRAARQDAAAIGRVHVETWQATYAGLLPDAMLIAMSDVRQSAWWSQLLQDPAEARGVFVADDAEMGVVGFGSCGPLRDPPDGLPEGLDGREIRVGEVYTLYVEPDFQNQGLGRRLLDALFRQLKADRCDTAVLWMLARNPTRFFYEGLGGERVGERTDTMGGTDVDEIAYAWRDLGAPLIRRKLAGDG</sequence>
<proteinExistence type="predicted"/>
<name>A0ABS6ILM4_9HYPH</name>
<keyword evidence="2 4" id="KW-0012">Acyltransferase</keyword>
<dbReference type="GO" id="GO:0016746">
    <property type="term" value="F:acyltransferase activity"/>
    <property type="evidence" value="ECO:0007669"/>
    <property type="project" value="UniProtKB-KW"/>
</dbReference>
<dbReference type="InterPro" id="IPR000182">
    <property type="entry name" value="GNAT_dom"/>
</dbReference>
<dbReference type="EC" id="2.3.1.-" evidence="4"/>
<dbReference type="InterPro" id="IPR050832">
    <property type="entry name" value="Bact_Acetyltransf"/>
</dbReference>
<dbReference type="EMBL" id="JAHOPB010000001">
    <property type="protein sequence ID" value="MBU8875499.1"/>
    <property type="molecule type" value="Genomic_DNA"/>
</dbReference>
<keyword evidence="1 4" id="KW-0808">Transferase</keyword>
<protein>
    <submittedName>
        <fullName evidence="4">GNAT family N-acetyltransferase</fullName>
        <ecNumber evidence="4">2.3.1.-</ecNumber>
    </submittedName>
</protein>
<accession>A0ABS6ILM4</accession>
<reference evidence="4 5" key="1">
    <citation type="submission" date="2021-06" db="EMBL/GenBank/DDBJ databases">
        <authorList>
            <person name="Lee D.H."/>
        </authorList>
    </citation>
    <scope>NUCLEOTIDE SEQUENCE [LARGE SCALE GENOMIC DNA]</scope>
    <source>
        <strain evidence="4 5">MMS21-HV4-11</strain>
    </source>
</reference>
<dbReference type="Pfam" id="PF00583">
    <property type="entry name" value="Acetyltransf_1"/>
    <property type="match status" value="1"/>
</dbReference>
<dbReference type="CDD" id="cd04301">
    <property type="entry name" value="NAT_SF"/>
    <property type="match status" value="1"/>
</dbReference>
<dbReference type="Proteomes" id="UP000727907">
    <property type="component" value="Unassembled WGS sequence"/>
</dbReference>
<keyword evidence="5" id="KW-1185">Reference proteome</keyword>
<gene>
    <name evidence="4" type="ORF">KQ910_17120</name>
</gene>
<evidence type="ECO:0000313" key="4">
    <source>
        <dbReference type="EMBL" id="MBU8875499.1"/>
    </source>
</evidence>
<evidence type="ECO:0000259" key="3">
    <source>
        <dbReference type="PROSITE" id="PS51186"/>
    </source>
</evidence>